<dbReference type="EMBL" id="MNCJ02000321">
    <property type="protein sequence ID" value="KAF5800870.1"/>
    <property type="molecule type" value="Genomic_DNA"/>
</dbReference>
<evidence type="ECO:0000313" key="2">
    <source>
        <dbReference type="EMBL" id="KAF5800872.1"/>
    </source>
</evidence>
<evidence type="ECO:0000313" key="4">
    <source>
        <dbReference type="EMBL" id="OTG21976.1"/>
    </source>
</evidence>
<evidence type="ECO:0000313" key="5">
    <source>
        <dbReference type="Proteomes" id="UP000215914"/>
    </source>
</evidence>
<dbReference type="EMBL" id="MNCJ02000321">
    <property type="protein sequence ID" value="KAF5800872.1"/>
    <property type="molecule type" value="Genomic_DNA"/>
</dbReference>
<dbReference type="Proteomes" id="UP000215914">
    <property type="component" value="Chromosome 6"/>
</dbReference>
<reference evidence="1 5" key="1">
    <citation type="journal article" date="2017" name="Nature">
        <title>The sunflower genome provides insights into oil metabolism, flowering and Asterid evolution.</title>
        <authorList>
            <person name="Badouin H."/>
            <person name="Gouzy J."/>
            <person name="Grassa C.J."/>
            <person name="Murat F."/>
            <person name="Staton S.E."/>
            <person name="Cottret L."/>
            <person name="Lelandais-Briere C."/>
            <person name="Owens G.L."/>
            <person name="Carrere S."/>
            <person name="Mayjonade B."/>
            <person name="Legrand L."/>
            <person name="Gill N."/>
            <person name="Kane N.C."/>
            <person name="Bowers J.E."/>
            <person name="Hubner S."/>
            <person name="Bellec A."/>
            <person name="Berard A."/>
            <person name="Berges H."/>
            <person name="Blanchet N."/>
            <person name="Boniface M.C."/>
            <person name="Brunel D."/>
            <person name="Catrice O."/>
            <person name="Chaidir N."/>
            <person name="Claudel C."/>
            <person name="Donnadieu C."/>
            <person name="Faraut T."/>
            <person name="Fievet G."/>
            <person name="Helmstetter N."/>
            <person name="King M."/>
            <person name="Knapp S.J."/>
            <person name="Lai Z."/>
            <person name="Le Paslier M.C."/>
            <person name="Lippi Y."/>
            <person name="Lorenzon L."/>
            <person name="Mandel J.R."/>
            <person name="Marage G."/>
            <person name="Marchand G."/>
            <person name="Marquand E."/>
            <person name="Bret-Mestries E."/>
            <person name="Morien E."/>
            <person name="Nambeesan S."/>
            <person name="Nguyen T."/>
            <person name="Pegot-Espagnet P."/>
            <person name="Pouilly N."/>
            <person name="Raftis F."/>
            <person name="Sallet E."/>
            <person name="Schiex T."/>
            <person name="Thomas J."/>
            <person name="Vandecasteele C."/>
            <person name="Vares D."/>
            <person name="Vear F."/>
            <person name="Vautrin S."/>
            <person name="Crespi M."/>
            <person name="Mangin B."/>
            <person name="Burke J.M."/>
            <person name="Salse J."/>
            <person name="Munos S."/>
            <person name="Vincourt P."/>
            <person name="Rieseberg L.H."/>
            <person name="Langlade N.B."/>
        </authorList>
    </citation>
    <scope>NUCLEOTIDE SEQUENCE [LARGE SCALE GENOMIC DNA]</scope>
    <source>
        <strain evidence="5">cv. SF193</strain>
        <tissue evidence="1">Leaves</tissue>
    </source>
</reference>
<evidence type="ECO:0000313" key="3">
    <source>
        <dbReference type="EMBL" id="OTG21974.1"/>
    </source>
</evidence>
<gene>
    <name evidence="3" type="ORF">HannXRQ_Chr06g0166441</name>
    <name evidence="4" type="ORF">HannXRQ_Chr06g0166461</name>
    <name evidence="1" type="ORF">HanXRQr2_Chr06g0241611</name>
    <name evidence="2" type="ORF">HanXRQr2_Chr06g0241631</name>
</gene>
<sequence length="82" mass="9216">MMVPQSSSTSPFCLNPSPLNQSKEVLKISISVFLPKSSMLKVVMKNNKGALQEQALFEMLQALREAEMLNFIICLKYIIPQV</sequence>
<organism evidence="3 5">
    <name type="scientific">Helianthus annuus</name>
    <name type="common">Common sunflower</name>
    <dbReference type="NCBI Taxonomy" id="4232"/>
    <lineage>
        <taxon>Eukaryota</taxon>
        <taxon>Viridiplantae</taxon>
        <taxon>Streptophyta</taxon>
        <taxon>Embryophyta</taxon>
        <taxon>Tracheophyta</taxon>
        <taxon>Spermatophyta</taxon>
        <taxon>Magnoliopsida</taxon>
        <taxon>eudicotyledons</taxon>
        <taxon>Gunneridae</taxon>
        <taxon>Pentapetalae</taxon>
        <taxon>asterids</taxon>
        <taxon>campanulids</taxon>
        <taxon>Asterales</taxon>
        <taxon>Asteraceae</taxon>
        <taxon>Asteroideae</taxon>
        <taxon>Heliantheae alliance</taxon>
        <taxon>Heliantheae</taxon>
        <taxon>Helianthus</taxon>
    </lineage>
</organism>
<protein>
    <submittedName>
        <fullName evidence="3">Uncharacterized protein</fullName>
    </submittedName>
</protein>
<evidence type="ECO:0000313" key="1">
    <source>
        <dbReference type="EMBL" id="KAF5800870.1"/>
    </source>
</evidence>
<proteinExistence type="predicted"/>
<name>A0A251UFT7_HELAN</name>
<dbReference type="EMBL" id="CM007895">
    <property type="protein sequence ID" value="OTG21976.1"/>
    <property type="molecule type" value="Genomic_DNA"/>
</dbReference>
<dbReference type="Gramene" id="mRNA:HanXRQr2_Chr06g0241611">
    <property type="protein sequence ID" value="mRNA:HanXRQr2_Chr06g0241611"/>
    <property type="gene ID" value="HanXRQr2_Chr06g0241611"/>
</dbReference>
<accession>A0A251UFT7</accession>
<reference evidence="3" key="2">
    <citation type="submission" date="2017-02" db="EMBL/GenBank/DDBJ databases">
        <title>Sunflower complete genome.</title>
        <authorList>
            <person name="Langlade N."/>
            <person name="Munos S."/>
        </authorList>
    </citation>
    <scope>NUCLEOTIDE SEQUENCE [LARGE SCALE GENOMIC DNA]</scope>
    <source>
        <tissue evidence="3">Leaves</tissue>
    </source>
</reference>
<reference evidence="1" key="3">
    <citation type="submission" date="2020-06" db="EMBL/GenBank/DDBJ databases">
        <title>Helianthus annuus Genome sequencing and assembly Release 2.</title>
        <authorList>
            <person name="Gouzy J."/>
            <person name="Langlade N."/>
            <person name="Munos S."/>
        </authorList>
    </citation>
    <scope>NUCLEOTIDE SEQUENCE</scope>
    <source>
        <tissue evidence="1">Leaves</tissue>
    </source>
</reference>
<dbReference type="Gramene" id="mRNA:HanXRQr2_Chr06g0241631">
    <property type="protein sequence ID" value="mRNA:HanXRQr2_Chr06g0241631"/>
    <property type="gene ID" value="HanXRQr2_Chr06g0241631"/>
</dbReference>
<dbReference type="EMBL" id="CM007895">
    <property type="protein sequence ID" value="OTG21974.1"/>
    <property type="molecule type" value="Genomic_DNA"/>
</dbReference>
<keyword evidence="5" id="KW-1185">Reference proteome</keyword>
<dbReference type="AlphaFoldDB" id="A0A251UFT7"/>